<name>A0A183FHP4_HELPZ</name>
<protein>
    <submittedName>
        <fullName evidence="3">Reverse transcriptase domain-containing protein</fullName>
    </submittedName>
</protein>
<dbReference type="Proteomes" id="UP000050761">
    <property type="component" value="Unassembled WGS sequence"/>
</dbReference>
<sequence>MCKIQEGGRFITTYATLMPSRVGVQDDPLSVVTNIEMNMRDKEEFHVPTAKETSDSDEAVVKQLDGVVQHVLVPDQPRPERLLNESIPFHEKSREDIENENLIRR</sequence>
<keyword evidence="2" id="KW-1185">Reference proteome</keyword>
<reference evidence="1 2" key="1">
    <citation type="submission" date="2018-11" db="EMBL/GenBank/DDBJ databases">
        <authorList>
            <consortium name="Pathogen Informatics"/>
        </authorList>
    </citation>
    <scope>NUCLEOTIDE SEQUENCE [LARGE SCALE GENOMIC DNA]</scope>
</reference>
<dbReference type="EMBL" id="UZAH01025640">
    <property type="protein sequence ID" value="VDO67793.1"/>
    <property type="molecule type" value="Genomic_DNA"/>
</dbReference>
<gene>
    <name evidence="1" type="ORF">HPBE_LOCUS6319</name>
</gene>
<reference evidence="3" key="2">
    <citation type="submission" date="2019-09" db="UniProtKB">
        <authorList>
            <consortium name="WormBaseParasite"/>
        </authorList>
    </citation>
    <scope>IDENTIFICATION</scope>
</reference>
<accession>A0A183FHP4</accession>
<dbReference type="WBParaSite" id="HPBE_0000631801-mRNA-1">
    <property type="protein sequence ID" value="HPBE_0000631801-mRNA-1"/>
    <property type="gene ID" value="HPBE_0000631801"/>
</dbReference>
<evidence type="ECO:0000313" key="2">
    <source>
        <dbReference type="Proteomes" id="UP000050761"/>
    </source>
</evidence>
<dbReference type="AlphaFoldDB" id="A0A183FHP4"/>
<accession>A0A3P7YSP9</accession>
<dbReference type="OrthoDB" id="5831900at2759"/>
<evidence type="ECO:0000313" key="1">
    <source>
        <dbReference type="EMBL" id="VDO67793.1"/>
    </source>
</evidence>
<proteinExistence type="predicted"/>
<organism evidence="2 3">
    <name type="scientific">Heligmosomoides polygyrus</name>
    <name type="common">Parasitic roundworm</name>
    <dbReference type="NCBI Taxonomy" id="6339"/>
    <lineage>
        <taxon>Eukaryota</taxon>
        <taxon>Metazoa</taxon>
        <taxon>Ecdysozoa</taxon>
        <taxon>Nematoda</taxon>
        <taxon>Chromadorea</taxon>
        <taxon>Rhabditida</taxon>
        <taxon>Rhabditina</taxon>
        <taxon>Rhabditomorpha</taxon>
        <taxon>Strongyloidea</taxon>
        <taxon>Heligmosomidae</taxon>
        <taxon>Heligmosomoides</taxon>
    </lineage>
</organism>
<evidence type="ECO:0000313" key="3">
    <source>
        <dbReference type="WBParaSite" id="HPBE_0000631801-mRNA-1"/>
    </source>
</evidence>